<evidence type="ECO:0000256" key="1">
    <source>
        <dbReference type="SAM" id="Phobius"/>
    </source>
</evidence>
<keyword evidence="1" id="KW-0472">Membrane</keyword>
<keyword evidence="3" id="KW-1185">Reference proteome</keyword>
<feature type="transmembrane region" description="Helical" evidence="1">
    <location>
        <begin position="99"/>
        <end position="117"/>
    </location>
</feature>
<organism evidence="2 3">
    <name type="scientific">Clitoria ternatea</name>
    <name type="common">Butterfly pea</name>
    <dbReference type="NCBI Taxonomy" id="43366"/>
    <lineage>
        <taxon>Eukaryota</taxon>
        <taxon>Viridiplantae</taxon>
        <taxon>Streptophyta</taxon>
        <taxon>Embryophyta</taxon>
        <taxon>Tracheophyta</taxon>
        <taxon>Spermatophyta</taxon>
        <taxon>Magnoliopsida</taxon>
        <taxon>eudicotyledons</taxon>
        <taxon>Gunneridae</taxon>
        <taxon>Pentapetalae</taxon>
        <taxon>rosids</taxon>
        <taxon>fabids</taxon>
        <taxon>Fabales</taxon>
        <taxon>Fabaceae</taxon>
        <taxon>Papilionoideae</taxon>
        <taxon>50 kb inversion clade</taxon>
        <taxon>NPAAA clade</taxon>
        <taxon>indigoferoid/millettioid clade</taxon>
        <taxon>Phaseoleae</taxon>
        <taxon>Clitoria</taxon>
    </lineage>
</organism>
<dbReference type="AlphaFoldDB" id="A0AAN9KLS4"/>
<dbReference type="EMBL" id="JAYKXN010000001">
    <property type="protein sequence ID" value="KAK7318129.1"/>
    <property type="molecule type" value="Genomic_DNA"/>
</dbReference>
<keyword evidence="1" id="KW-0812">Transmembrane</keyword>
<keyword evidence="1" id="KW-1133">Transmembrane helix</keyword>
<sequence>MTHVSISKQMLPKYLSDFDTCYIVTSCQLKKTKALESEASFISEGKQESICKTLKSLQFHNLKPKLAESSPIQNRFRFFRHKFFMFLDAHRPHSRSLRFFTKTFLVFFFFLQGWYVGLELL</sequence>
<reference evidence="2 3" key="1">
    <citation type="submission" date="2024-01" db="EMBL/GenBank/DDBJ databases">
        <title>The genomes of 5 underutilized Papilionoideae crops provide insights into root nodulation and disease resistance.</title>
        <authorList>
            <person name="Yuan L."/>
        </authorList>
    </citation>
    <scope>NUCLEOTIDE SEQUENCE [LARGE SCALE GENOMIC DNA]</scope>
    <source>
        <strain evidence="2">LY-2023</strain>
        <tissue evidence="2">Leaf</tissue>
    </source>
</reference>
<evidence type="ECO:0000313" key="2">
    <source>
        <dbReference type="EMBL" id="KAK7318129.1"/>
    </source>
</evidence>
<comment type="caution">
    <text evidence="2">The sequence shown here is derived from an EMBL/GenBank/DDBJ whole genome shotgun (WGS) entry which is preliminary data.</text>
</comment>
<gene>
    <name evidence="2" type="ORF">RJT34_02827</name>
</gene>
<proteinExistence type="predicted"/>
<name>A0AAN9KLS4_CLITE</name>
<protein>
    <submittedName>
        <fullName evidence="2">Uncharacterized protein</fullName>
    </submittedName>
</protein>
<dbReference type="Proteomes" id="UP001359559">
    <property type="component" value="Unassembled WGS sequence"/>
</dbReference>
<accession>A0AAN9KLS4</accession>
<evidence type="ECO:0000313" key="3">
    <source>
        <dbReference type="Proteomes" id="UP001359559"/>
    </source>
</evidence>